<dbReference type="SUPFAM" id="SSF50465">
    <property type="entry name" value="EF-Tu/eEF-1alpha/eIF2-gamma C-terminal domain"/>
    <property type="match status" value="1"/>
</dbReference>
<keyword evidence="1" id="KW-0547">Nucleotide-binding</keyword>
<dbReference type="InterPro" id="IPR054696">
    <property type="entry name" value="GTP-eEF1A_C"/>
</dbReference>
<evidence type="ECO:0000256" key="1">
    <source>
        <dbReference type="ARBA" id="ARBA00022741"/>
    </source>
</evidence>
<gene>
    <name evidence="4" type="ORF">PGLA1383_LOCUS17598</name>
</gene>
<keyword evidence="5" id="KW-1185">Reference proteome</keyword>
<accession>A0A813EAX5</accession>
<evidence type="ECO:0000313" key="5">
    <source>
        <dbReference type="Proteomes" id="UP000654075"/>
    </source>
</evidence>
<protein>
    <recommendedName>
        <fullName evidence="3">GTP-eEF1A C-terminal domain-containing protein</fullName>
    </recommendedName>
</protein>
<dbReference type="AlphaFoldDB" id="A0A813EAX5"/>
<evidence type="ECO:0000259" key="3">
    <source>
        <dbReference type="Pfam" id="PF22594"/>
    </source>
</evidence>
<dbReference type="EMBL" id="CAJNNV010010909">
    <property type="protein sequence ID" value="CAE8599236.1"/>
    <property type="molecule type" value="Genomic_DNA"/>
</dbReference>
<proteinExistence type="predicted"/>
<dbReference type="OrthoDB" id="342024at2759"/>
<dbReference type="Gene3D" id="2.40.30.10">
    <property type="entry name" value="Translation factors"/>
    <property type="match status" value="1"/>
</dbReference>
<organism evidence="4 5">
    <name type="scientific">Polarella glacialis</name>
    <name type="common">Dinoflagellate</name>
    <dbReference type="NCBI Taxonomy" id="89957"/>
    <lineage>
        <taxon>Eukaryota</taxon>
        <taxon>Sar</taxon>
        <taxon>Alveolata</taxon>
        <taxon>Dinophyceae</taxon>
        <taxon>Suessiales</taxon>
        <taxon>Suessiaceae</taxon>
        <taxon>Polarella</taxon>
    </lineage>
</organism>
<dbReference type="InterPro" id="IPR050100">
    <property type="entry name" value="TRAFAC_GTPase_members"/>
</dbReference>
<evidence type="ECO:0000313" key="4">
    <source>
        <dbReference type="EMBL" id="CAE8599236.1"/>
    </source>
</evidence>
<sequence>MLCSEPAQQCLKFRVLLTVLCEPPEGKLRVGYQPTLDAHAAHVRCEVSRLAWRRSKKGDHLRHDEPAALAAGDMAEAWIVPLEPICIEVFRTCPGLGRIALRDRGVTVAAGIVTLILRIEGAAAYLSD</sequence>
<dbReference type="Proteomes" id="UP000654075">
    <property type="component" value="Unassembled WGS sequence"/>
</dbReference>
<dbReference type="OMA" id="SICNIRV"/>
<comment type="caution">
    <text evidence="4">The sequence shown here is derived from an EMBL/GenBank/DDBJ whole genome shotgun (WGS) entry which is preliminary data.</text>
</comment>
<reference evidence="4" key="1">
    <citation type="submission" date="2021-02" db="EMBL/GenBank/DDBJ databases">
        <authorList>
            <person name="Dougan E. K."/>
            <person name="Rhodes N."/>
            <person name="Thang M."/>
            <person name="Chan C."/>
        </authorList>
    </citation>
    <scope>NUCLEOTIDE SEQUENCE</scope>
</reference>
<dbReference type="InterPro" id="IPR009001">
    <property type="entry name" value="Transl_elong_EF1A/Init_IF2_C"/>
</dbReference>
<name>A0A813EAX5_POLGL</name>
<keyword evidence="2" id="KW-0342">GTP-binding</keyword>
<dbReference type="Pfam" id="PF22594">
    <property type="entry name" value="GTP-eEF1A_C"/>
    <property type="match status" value="1"/>
</dbReference>
<feature type="domain" description="GTP-eEF1A C-terminal" evidence="3">
    <location>
        <begin position="25"/>
        <end position="114"/>
    </location>
</feature>
<dbReference type="GO" id="GO:0005525">
    <property type="term" value="F:GTP binding"/>
    <property type="evidence" value="ECO:0007669"/>
    <property type="project" value="UniProtKB-KW"/>
</dbReference>
<dbReference type="PANTHER" id="PTHR23115">
    <property type="entry name" value="TRANSLATION FACTOR"/>
    <property type="match status" value="1"/>
</dbReference>
<evidence type="ECO:0000256" key="2">
    <source>
        <dbReference type="ARBA" id="ARBA00023134"/>
    </source>
</evidence>